<dbReference type="PANTHER" id="PTHR12483:SF24">
    <property type="entry name" value="COPPER TRANSPORTER 2-RELATED"/>
    <property type="match status" value="1"/>
</dbReference>
<protein>
    <recommendedName>
        <fullName evidence="6">Copper transport protein</fullName>
    </recommendedName>
</protein>
<name>A0AA88RNC4_9ASTE</name>
<proteinExistence type="inferred from homology"/>
<keyword evidence="6" id="KW-0813">Transport</keyword>
<keyword evidence="8" id="KW-1185">Reference proteome</keyword>
<reference evidence="7" key="1">
    <citation type="submission" date="2022-12" db="EMBL/GenBank/DDBJ databases">
        <title>Draft genome assemblies for two species of Escallonia (Escalloniales).</title>
        <authorList>
            <person name="Chanderbali A."/>
            <person name="Dervinis C."/>
            <person name="Anghel I."/>
            <person name="Soltis D."/>
            <person name="Soltis P."/>
            <person name="Zapata F."/>
        </authorList>
    </citation>
    <scope>NUCLEOTIDE SEQUENCE</scope>
    <source>
        <strain evidence="7">UCBG92.1500</strain>
        <tissue evidence="7">Leaf</tissue>
    </source>
</reference>
<evidence type="ECO:0000313" key="7">
    <source>
        <dbReference type="EMBL" id="KAK2993138.1"/>
    </source>
</evidence>
<evidence type="ECO:0000256" key="6">
    <source>
        <dbReference type="RuleBase" id="RU367022"/>
    </source>
</evidence>
<evidence type="ECO:0000313" key="8">
    <source>
        <dbReference type="Proteomes" id="UP001187471"/>
    </source>
</evidence>
<evidence type="ECO:0000256" key="5">
    <source>
        <dbReference type="ARBA" id="ARBA00023136"/>
    </source>
</evidence>
<keyword evidence="4 6" id="KW-1133">Transmembrane helix</keyword>
<dbReference type="Pfam" id="PF04145">
    <property type="entry name" value="Ctr"/>
    <property type="match status" value="4"/>
</dbReference>
<comment type="caution">
    <text evidence="6">Lacks conserved residue(s) required for the propagation of feature annotation.</text>
</comment>
<feature type="transmembrane region" description="Helical" evidence="6">
    <location>
        <begin position="258"/>
        <end position="288"/>
    </location>
</feature>
<dbReference type="Proteomes" id="UP001187471">
    <property type="component" value="Unassembled WGS sequence"/>
</dbReference>
<keyword evidence="5 6" id="KW-0472">Membrane</keyword>
<dbReference type="InterPro" id="IPR007274">
    <property type="entry name" value="Cop_transporter"/>
</dbReference>
<feature type="transmembrane region" description="Helical" evidence="6">
    <location>
        <begin position="208"/>
        <end position="227"/>
    </location>
</feature>
<comment type="caution">
    <text evidence="7">The sequence shown here is derived from an EMBL/GenBank/DDBJ whole genome shotgun (WGS) entry which is preliminary data.</text>
</comment>
<dbReference type="EMBL" id="JAVXUO010000340">
    <property type="protein sequence ID" value="KAK2993138.1"/>
    <property type="molecule type" value="Genomic_DNA"/>
</dbReference>
<organism evidence="7 8">
    <name type="scientific">Escallonia rubra</name>
    <dbReference type="NCBI Taxonomy" id="112253"/>
    <lineage>
        <taxon>Eukaryota</taxon>
        <taxon>Viridiplantae</taxon>
        <taxon>Streptophyta</taxon>
        <taxon>Embryophyta</taxon>
        <taxon>Tracheophyta</taxon>
        <taxon>Spermatophyta</taxon>
        <taxon>Magnoliopsida</taxon>
        <taxon>eudicotyledons</taxon>
        <taxon>Gunneridae</taxon>
        <taxon>Pentapetalae</taxon>
        <taxon>asterids</taxon>
        <taxon>campanulids</taxon>
        <taxon>Escalloniales</taxon>
        <taxon>Escalloniaceae</taxon>
        <taxon>Escallonia</taxon>
    </lineage>
</organism>
<dbReference type="AlphaFoldDB" id="A0AA88RNC4"/>
<comment type="similarity">
    <text evidence="1 6">Belongs to the copper transporter (Ctr) (TC 1.A.56) family. SLC31A subfamily.</text>
</comment>
<evidence type="ECO:0000256" key="2">
    <source>
        <dbReference type="ARBA" id="ARBA00022692"/>
    </source>
</evidence>
<evidence type="ECO:0000256" key="3">
    <source>
        <dbReference type="ARBA" id="ARBA00022796"/>
    </source>
</evidence>
<keyword evidence="2 6" id="KW-0812">Transmembrane</keyword>
<gene>
    <name evidence="7" type="ORF">RJ640_015325</name>
</gene>
<dbReference type="GO" id="GO:0005886">
    <property type="term" value="C:plasma membrane"/>
    <property type="evidence" value="ECO:0007669"/>
    <property type="project" value="TreeGrafter"/>
</dbReference>
<feature type="transmembrane region" description="Helical" evidence="6">
    <location>
        <begin position="105"/>
        <end position="135"/>
    </location>
</feature>
<evidence type="ECO:0000256" key="4">
    <source>
        <dbReference type="ARBA" id="ARBA00022989"/>
    </source>
</evidence>
<keyword evidence="3 6" id="KW-0187">Copper transport</keyword>
<evidence type="ECO:0000256" key="1">
    <source>
        <dbReference type="ARBA" id="ARBA00006921"/>
    </source>
</evidence>
<keyword evidence="6" id="KW-0406">Ion transport</keyword>
<sequence>MNDGLMHGGMGMAPSTMNGTGTMVHPHHRMMMMMHMTFFWGKNSEILFSGWPGTNSAMYALALVFVFFLAFIVELLSHSRFIKQEANHVAAGLAQTLMHALRVGLAYLVMLAVMSFNAGVFVVAVAGHTLGFFFFGSSVFKKSPESVAPLSDTMEGMHDMGGMMPPSPMDGAGSNSTHHHTMMTMHMTFFWGKNAEILFAGWPGKRTGMYILALIFVFVLSFLMEWLSHCRLIKGSALKVTTTTRSLRTIMHAIRMALGYMVMLAVMSFNVGVLLVAIAGHTLGFLIFGSRAEDTSNLPAGSC</sequence>
<comment type="subcellular location">
    <subcellularLocation>
        <location evidence="6">Membrane</location>
        <topology evidence="6">Multi-pass membrane protein</topology>
    </subcellularLocation>
</comment>
<dbReference type="PANTHER" id="PTHR12483">
    <property type="entry name" value="SOLUTE CARRIER FAMILY 31 COPPER TRANSPORTERS"/>
    <property type="match status" value="1"/>
</dbReference>
<keyword evidence="6" id="KW-0186">Copper</keyword>
<feature type="transmembrane region" description="Helical" evidence="6">
    <location>
        <begin position="57"/>
        <end position="76"/>
    </location>
</feature>
<dbReference type="GO" id="GO:0005375">
    <property type="term" value="F:copper ion transmembrane transporter activity"/>
    <property type="evidence" value="ECO:0007669"/>
    <property type="project" value="UniProtKB-UniRule"/>
</dbReference>
<accession>A0AA88RNC4</accession>